<dbReference type="PATRIC" id="fig|1915.4.peg.8117"/>
<protein>
    <submittedName>
        <fullName evidence="1">Putative hydrolase</fullName>
    </submittedName>
</protein>
<dbReference type="SUPFAM" id="SSF53474">
    <property type="entry name" value="alpha/beta-Hydrolases"/>
    <property type="match status" value="1"/>
</dbReference>
<dbReference type="Gene3D" id="3.40.50.1820">
    <property type="entry name" value="alpha/beta hydrolase"/>
    <property type="match status" value="1"/>
</dbReference>
<dbReference type="InterPro" id="IPR000639">
    <property type="entry name" value="Epox_hydrolase-like"/>
</dbReference>
<dbReference type="PANTHER" id="PTHR43798:SF31">
    <property type="entry name" value="AB HYDROLASE SUPERFAMILY PROTEIN YCLE"/>
    <property type="match status" value="1"/>
</dbReference>
<accession>A0A1B1MLW2</accession>
<sequence length="446" mass="48438">MVEGPQHLLQHALARPQLGVRQIAADLPVQLVLAPEDRGDDGLALVRDPDQRGPLVRGVGRGLHPAPGQRVVHHALHELAGQRRDPAHLRHRHGPVSVQQGQDRAHADGHPLHGLALFELAQAAPVEGADQVEHLADPVAQFVGRQWFVDVVHVVHPAIMTPRLPKSFEDDTLVVMTVASELSFFTSTDGDLAYRDTGAGDLVVLLHAGYVDHRLFEDQIPALAAGHRVIAADIRGHGWSANASEPFRWADDLAGLLRHLDAGPAVLVGVSMGGAVASDTAIEYPELVRGIVLSGATTSDFQYTDEWTREIVAESARTLHSGDIEGWMTVFLRGAAGPYRTVDDLDPALLERLREMSLHTIAKHTPGEPNLHVPMTDTWPRVPKIDVPVLTVNGALDSPTLIPDAERFARTVPDGRSVIVEGTSHFPNLEKPGEFNTILLDFLRAL</sequence>
<gene>
    <name evidence="1" type="ORF">SLINC_7376</name>
</gene>
<dbReference type="PRINTS" id="PR00412">
    <property type="entry name" value="EPOXHYDRLASE"/>
</dbReference>
<proteinExistence type="predicted"/>
<dbReference type="InterPro" id="IPR000073">
    <property type="entry name" value="AB_hydrolase_1"/>
</dbReference>
<dbReference type="EMBL" id="CP016438">
    <property type="protein sequence ID" value="ANS69600.1"/>
    <property type="molecule type" value="Genomic_DNA"/>
</dbReference>
<evidence type="ECO:0000313" key="2">
    <source>
        <dbReference type="Proteomes" id="UP000092598"/>
    </source>
</evidence>
<reference evidence="1 2" key="1">
    <citation type="submission" date="2016-07" db="EMBL/GenBank/DDBJ databases">
        <title>Enhancement of antibiotic productionsby engineered nitrateutilization in actinobacteria.</title>
        <authorList>
            <person name="Meng S.C."/>
        </authorList>
    </citation>
    <scope>NUCLEOTIDE SEQUENCE [LARGE SCALE GENOMIC DNA]</scope>
    <source>
        <strain evidence="1 2">NRRL 2936</strain>
    </source>
</reference>
<dbReference type="PRINTS" id="PR00111">
    <property type="entry name" value="ABHYDROLASE"/>
</dbReference>
<name>A0A1B1MLW2_STRLN</name>
<dbReference type="Proteomes" id="UP000092598">
    <property type="component" value="Chromosome"/>
</dbReference>
<dbReference type="KEGG" id="sls:SLINC_7376"/>
<dbReference type="InterPro" id="IPR050266">
    <property type="entry name" value="AB_hydrolase_sf"/>
</dbReference>
<dbReference type="GO" id="GO:0016787">
    <property type="term" value="F:hydrolase activity"/>
    <property type="evidence" value="ECO:0007669"/>
    <property type="project" value="UniProtKB-KW"/>
</dbReference>
<dbReference type="AlphaFoldDB" id="A0A1B1MLW2"/>
<evidence type="ECO:0000313" key="1">
    <source>
        <dbReference type="EMBL" id="ANS69600.1"/>
    </source>
</evidence>
<organism evidence="1 2">
    <name type="scientific">Streptomyces lincolnensis</name>
    <dbReference type="NCBI Taxonomy" id="1915"/>
    <lineage>
        <taxon>Bacteria</taxon>
        <taxon>Bacillati</taxon>
        <taxon>Actinomycetota</taxon>
        <taxon>Actinomycetes</taxon>
        <taxon>Kitasatosporales</taxon>
        <taxon>Streptomycetaceae</taxon>
        <taxon>Streptomyces</taxon>
    </lineage>
</organism>
<dbReference type="GO" id="GO:0016020">
    <property type="term" value="C:membrane"/>
    <property type="evidence" value="ECO:0007669"/>
    <property type="project" value="TreeGrafter"/>
</dbReference>
<keyword evidence="2" id="KW-1185">Reference proteome</keyword>
<dbReference type="Pfam" id="PF00561">
    <property type="entry name" value="Abhydrolase_1"/>
    <property type="match status" value="1"/>
</dbReference>
<dbReference type="InterPro" id="IPR029058">
    <property type="entry name" value="AB_hydrolase_fold"/>
</dbReference>
<dbReference type="PANTHER" id="PTHR43798">
    <property type="entry name" value="MONOACYLGLYCEROL LIPASE"/>
    <property type="match status" value="1"/>
</dbReference>
<dbReference type="STRING" id="1915.SLINC_7376"/>
<keyword evidence="1" id="KW-0378">Hydrolase</keyword>